<dbReference type="Gene3D" id="3.10.490.10">
    <property type="entry name" value="Gamma-glutamyl cyclotransferase-like"/>
    <property type="match status" value="1"/>
</dbReference>
<dbReference type="Gene3D" id="3.10.310.10">
    <property type="entry name" value="Diaminopimelate Epimerase, Chain A, domain 1"/>
    <property type="match status" value="2"/>
</dbReference>
<dbReference type="CDD" id="cd06661">
    <property type="entry name" value="GGCT_like"/>
    <property type="match status" value="1"/>
</dbReference>
<gene>
    <name evidence="10" type="ORF">B0J15DRAFT_396086</name>
</gene>
<evidence type="ECO:0000256" key="5">
    <source>
        <dbReference type="ARBA" id="ARBA00023136"/>
    </source>
</evidence>
<evidence type="ECO:0000256" key="7">
    <source>
        <dbReference type="PROSITE-ProRule" id="PRU01087"/>
    </source>
</evidence>
<keyword evidence="5 7" id="KW-0472">Membrane</keyword>
<dbReference type="Pfam" id="PF13772">
    <property type="entry name" value="AIG2_2"/>
    <property type="match status" value="1"/>
</dbReference>
<accession>A0A9P9KM22</accession>
<feature type="transmembrane region" description="Helical" evidence="8">
    <location>
        <begin position="747"/>
        <end position="766"/>
    </location>
</feature>
<dbReference type="Proteomes" id="UP000736672">
    <property type="component" value="Unassembled WGS sequence"/>
</dbReference>
<dbReference type="SUPFAM" id="SSF110857">
    <property type="entry name" value="Gamma-glutamyl cyclotransferase-like"/>
    <property type="match status" value="1"/>
</dbReference>
<evidence type="ECO:0000256" key="4">
    <source>
        <dbReference type="ARBA" id="ARBA00022989"/>
    </source>
</evidence>
<keyword evidence="3 7" id="KW-0812">Transmembrane</keyword>
<keyword evidence="11" id="KW-1185">Reference proteome</keyword>
<protein>
    <submittedName>
        <fullName evidence="10">PrpF protein-domain-containing protein</fullName>
    </submittedName>
</protein>
<evidence type="ECO:0000313" key="11">
    <source>
        <dbReference type="Proteomes" id="UP000736672"/>
    </source>
</evidence>
<keyword evidence="4 7" id="KW-1133">Transmembrane helix</keyword>
<dbReference type="AlphaFoldDB" id="A0A9P9KM22"/>
<dbReference type="Pfam" id="PF05241">
    <property type="entry name" value="EBP"/>
    <property type="match status" value="1"/>
</dbReference>
<feature type="transmembrane region" description="Helical" evidence="8">
    <location>
        <begin position="708"/>
        <end position="727"/>
    </location>
</feature>
<comment type="similarity">
    <text evidence="2">Belongs to the PrpF family.</text>
</comment>
<evidence type="ECO:0000256" key="1">
    <source>
        <dbReference type="ARBA" id="ARBA00004141"/>
    </source>
</evidence>
<dbReference type="SUPFAM" id="SSF54506">
    <property type="entry name" value="Diaminopimelate epimerase-like"/>
    <property type="match status" value="2"/>
</dbReference>
<evidence type="ECO:0000256" key="2">
    <source>
        <dbReference type="ARBA" id="ARBA00007673"/>
    </source>
</evidence>
<dbReference type="Pfam" id="PF04303">
    <property type="entry name" value="PrpF"/>
    <property type="match status" value="1"/>
</dbReference>
<dbReference type="PROSITE" id="PS51751">
    <property type="entry name" value="EXPERA"/>
    <property type="match status" value="1"/>
</dbReference>
<evidence type="ECO:0000259" key="9">
    <source>
        <dbReference type="PROSITE" id="PS51751"/>
    </source>
</evidence>
<name>A0A9P9KM22_FUSSL</name>
<reference evidence="10" key="1">
    <citation type="journal article" date="2021" name="Nat. Commun.">
        <title>Genetic determinants of endophytism in the Arabidopsis root mycobiome.</title>
        <authorList>
            <person name="Mesny F."/>
            <person name="Miyauchi S."/>
            <person name="Thiergart T."/>
            <person name="Pickel B."/>
            <person name="Atanasova L."/>
            <person name="Karlsson M."/>
            <person name="Huettel B."/>
            <person name="Barry K.W."/>
            <person name="Haridas S."/>
            <person name="Chen C."/>
            <person name="Bauer D."/>
            <person name="Andreopoulos W."/>
            <person name="Pangilinan J."/>
            <person name="LaButti K."/>
            <person name="Riley R."/>
            <person name="Lipzen A."/>
            <person name="Clum A."/>
            <person name="Drula E."/>
            <person name="Henrissat B."/>
            <person name="Kohler A."/>
            <person name="Grigoriev I.V."/>
            <person name="Martin F.M."/>
            <person name="Hacquard S."/>
        </authorList>
    </citation>
    <scope>NUCLEOTIDE SEQUENCE</scope>
    <source>
        <strain evidence="10">FSSC 5 MPI-SDFR-AT-0091</strain>
    </source>
</reference>
<dbReference type="GO" id="GO:0016020">
    <property type="term" value="C:membrane"/>
    <property type="evidence" value="ECO:0007669"/>
    <property type="project" value="UniProtKB-SubCell"/>
</dbReference>
<organism evidence="10 11">
    <name type="scientific">Fusarium solani</name>
    <name type="common">Filamentous fungus</name>
    <dbReference type="NCBI Taxonomy" id="169388"/>
    <lineage>
        <taxon>Eukaryota</taxon>
        <taxon>Fungi</taxon>
        <taxon>Dikarya</taxon>
        <taxon>Ascomycota</taxon>
        <taxon>Pezizomycotina</taxon>
        <taxon>Sordariomycetes</taxon>
        <taxon>Hypocreomycetidae</taxon>
        <taxon>Hypocreales</taxon>
        <taxon>Nectriaceae</taxon>
        <taxon>Fusarium</taxon>
        <taxon>Fusarium solani species complex</taxon>
    </lineage>
</organism>
<comment type="caution">
    <text evidence="10">The sequence shown here is derived from an EMBL/GenBank/DDBJ whole genome shotgun (WGS) entry which is preliminary data.</text>
</comment>
<dbReference type="InterPro" id="IPR033118">
    <property type="entry name" value="EXPERA"/>
</dbReference>
<evidence type="ECO:0000256" key="6">
    <source>
        <dbReference type="ARBA" id="ARBA00023235"/>
    </source>
</evidence>
<comment type="subcellular location">
    <subcellularLocation>
        <location evidence="1">Membrane</location>
        <topology evidence="1">Multi-pass membrane protein</topology>
    </subcellularLocation>
</comment>
<dbReference type="PANTHER" id="PTHR43709">
    <property type="entry name" value="ACONITATE ISOMERASE-RELATED"/>
    <property type="match status" value="1"/>
</dbReference>
<dbReference type="GO" id="GO:0016853">
    <property type="term" value="F:isomerase activity"/>
    <property type="evidence" value="ECO:0007669"/>
    <property type="project" value="UniProtKB-KW"/>
</dbReference>
<evidence type="ECO:0000256" key="8">
    <source>
        <dbReference type="SAM" id="Phobius"/>
    </source>
</evidence>
<dbReference type="EMBL" id="JAGTJS010000009">
    <property type="protein sequence ID" value="KAH7258194.1"/>
    <property type="molecule type" value="Genomic_DNA"/>
</dbReference>
<dbReference type="OrthoDB" id="10267539at2759"/>
<proteinExistence type="inferred from homology"/>
<dbReference type="InterPro" id="IPR036568">
    <property type="entry name" value="GGCT-like_sf"/>
</dbReference>
<evidence type="ECO:0000313" key="10">
    <source>
        <dbReference type="EMBL" id="KAH7258194.1"/>
    </source>
</evidence>
<sequence length="787" mass="85948">MSSQGDSQPSQDSTMTLMQDNLHEVLYFAYGSNLSTEQMRQRCPYSTPVGLAYLEGWRWIINARGYANIVQLPLDDNEDETDKGKGKAVDDEEHGVYGLLYLLPPQDEERLDQHEGVPWAYQKFQVNVKWAHSKDSDETLRALVYVDGQRVEEDVPRDEYVGRMERGIEDAVDNWGLDEDWVDRVMRRFWRASRHLGSTTKTTSHDARRSIITTTPRLARSFPAWFARGGTSNGLVIHRRDLPPEAQWSGVLPPAMGSPDSYGRQLDGMGSGLSSTSKIVILGPPSRPDVHVDFTFVQVGIKDGVLDMAGNCGNMSSLVGPAAWDAGLVPAEAVEKEKDGSQWVTVRFLNTNTNKVMASRFQVAGEPLRYTHEGDYVMDGVPGKGSKVIMSFLDPAGAKTGKALPTGNPVDVLELPDGSKVEASLVDVGNPGVFISTESLGLANHMALTPAIVEADADLKIRLEQIRRAGTSLMGLDPNIESVPKIVLLFPTSGSPEVDIRCLALSMGQAHKAVPLTLALCLGAASQIKGTIASGLIGGKSKETVTIGHPTGKVDIGTVIRDGKIESAQLLRTARFIMKGDVSLRRQISSITSFRLSIPSPRAMADIPVSATGPAHPYFPPGAVIPGYVANDKDVTELMLKFGAVTGAVVGSALWLTTRSRHPLRAIDRFAAAWFALCDVETITALAWGPLCLFTVVGIIHGSRSRHVAQVIVCTAHAYGVALYYLTNFNESRMHGVAYSRPETLYFWIYYVGFNFPWAVVPLVLLRDSWRQIGSAFAALEEKRKGE</sequence>
<evidence type="ECO:0000256" key="3">
    <source>
        <dbReference type="ARBA" id="ARBA00022692"/>
    </source>
</evidence>
<keyword evidence="6" id="KW-0413">Isomerase</keyword>
<feature type="domain" description="EXPERA" evidence="9">
    <location>
        <begin position="600"/>
        <end position="766"/>
    </location>
</feature>
<dbReference type="InterPro" id="IPR007400">
    <property type="entry name" value="PrpF-like"/>
</dbReference>
<dbReference type="InterPro" id="IPR013024">
    <property type="entry name" value="GGCT-like"/>
</dbReference>
<dbReference type="PANTHER" id="PTHR43709:SF2">
    <property type="entry name" value="DUF453 DOMAIN PROTEIN (AFU_ORTHOLOGUE AFUA_6G00360)"/>
    <property type="match status" value="1"/>
</dbReference>